<dbReference type="Proteomes" id="UP000032232">
    <property type="component" value="Unassembled WGS sequence"/>
</dbReference>
<dbReference type="RefSeq" id="WP_141134401.1">
    <property type="nucleotide sequence ID" value="NZ_FZPF01000017.1"/>
</dbReference>
<evidence type="ECO:0000313" key="1">
    <source>
        <dbReference type="EMBL" id="KIT16579.1"/>
    </source>
</evidence>
<dbReference type="EMBL" id="JYFE01000031">
    <property type="protein sequence ID" value="KIT16579.1"/>
    <property type="molecule type" value="Genomic_DNA"/>
</dbReference>
<accession>A0A0D1EFW2</accession>
<keyword evidence="2" id="KW-1185">Reference proteome</keyword>
<proteinExistence type="predicted"/>
<dbReference type="STRING" id="935700.jaqu_16740"/>
<comment type="caution">
    <text evidence="1">The sequence shown here is derived from an EMBL/GenBank/DDBJ whole genome shotgun (WGS) entry which is preliminary data.</text>
</comment>
<dbReference type="PATRIC" id="fig|935700.4.peg.1736"/>
<sequence>MTDRPIRDTPNVVTEIQLKALLEHGWGIEVAARADPVLKQSFWSGEWIIRVVNEDGDEERALVPTRAGGDLEIKLRLFKTPNGLITFLYGLGFPAATVPMRAGETALHRASDRNVRS</sequence>
<dbReference type="OrthoDB" id="7917345at2"/>
<dbReference type="AlphaFoldDB" id="A0A0D1EFW2"/>
<protein>
    <submittedName>
        <fullName evidence="1">Uncharacterized protein</fullName>
    </submittedName>
</protein>
<organism evidence="1 2">
    <name type="scientific">Jannaschia aquimarina</name>
    <dbReference type="NCBI Taxonomy" id="935700"/>
    <lineage>
        <taxon>Bacteria</taxon>
        <taxon>Pseudomonadati</taxon>
        <taxon>Pseudomonadota</taxon>
        <taxon>Alphaproteobacteria</taxon>
        <taxon>Rhodobacterales</taxon>
        <taxon>Roseobacteraceae</taxon>
        <taxon>Jannaschia</taxon>
    </lineage>
</organism>
<name>A0A0D1EFW2_9RHOB</name>
<gene>
    <name evidence="1" type="ORF">jaqu_16740</name>
</gene>
<reference evidence="1 2" key="1">
    <citation type="submission" date="2015-02" db="EMBL/GenBank/DDBJ databases">
        <title>Genome Sequence of Jannaschia aquimarina DSM28248, a member of the Roseobacter clade.</title>
        <authorList>
            <person name="Voget S."/>
            <person name="Daniel R."/>
        </authorList>
    </citation>
    <scope>NUCLEOTIDE SEQUENCE [LARGE SCALE GENOMIC DNA]</scope>
    <source>
        <strain evidence="1 2">GSW-M26</strain>
    </source>
</reference>
<evidence type="ECO:0000313" key="2">
    <source>
        <dbReference type="Proteomes" id="UP000032232"/>
    </source>
</evidence>